<dbReference type="InterPro" id="IPR035906">
    <property type="entry name" value="MetI-like_sf"/>
</dbReference>
<evidence type="ECO:0000256" key="5">
    <source>
        <dbReference type="ARBA" id="ARBA00022989"/>
    </source>
</evidence>
<reference evidence="10" key="1">
    <citation type="submission" date="2016-11" db="EMBL/GenBank/DDBJ databases">
        <authorList>
            <person name="Varghese N."/>
            <person name="Submissions S."/>
        </authorList>
    </citation>
    <scope>NUCLEOTIDE SEQUENCE [LARGE SCALE GENOMIC DNA]</scope>
    <source>
        <strain evidence="10">DSM 15807</strain>
    </source>
</reference>
<dbReference type="Gene3D" id="1.10.3720.10">
    <property type="entry name" value="MetI-like"/>
    <property type="match status" value="1"/>
</dbReference>
<dbReference type="PANTHER" id="PTHR43005:SF1">
    <property type="entry name" value="SPERMIDINE_PUTRESCINE TRANSPORT SYSTEM PERMEASE PROTEIN"/>
    <property type="match status" value="1"/>
</dbReference>
<evidence type="ECO:0000256" key="7">
    <source>
        <dbReference type="RuleBase" id="RU363032"/>
    </source>
</evidence>
<protein>
    <submittedName>
        <fullName evidence="9">Carbohydrate ABC transporter membrane protein 1, CUT1 family</fullName>
    </submittedName>
</protein>
<feature type="transmembrane region" description="Helical" evidence="7">
    <location>
        <begin position="143"/>
        <end position="163"/>
    </location>
</feature>
<evidence type="ECO:0000256" key="1">
    <source>
        <dbReference type="ARBA" id="ARBA00004651"/>
    </source>
</evidence>
<evidence type="ECO:0000256" key="6">
    <source>
        <dbReference type="ARBA" id="ARBA00023136"/>
    </source>
</evidence>
<dbReference type="STRING" id="1123380.SAMN02745199_1388"/>
<feature type="transmembrane region" description="Helical" evidence="7">
    <location>
        <begin position="203"/>
        <end position="227"/>
    </location>
</feature>
<dbReference type="SUPFAM" id="SSF161098">
    <property type="entry name" value="MetI-like"/>
    <property type="match status" value="1"/>
</dbReference>
<dbReference type="GO" id="GO:0005886">
    <property type="term" value="C:plasma membrane"/>
    <property type="evidence" value="ECO:0007669"/>
    <property type="project" value="UniProtKB-SubCell"/>
</dbReference>
<evidence type="ECO:0000313" key="10">
    <source>
        <dbReference type="Proteomes" id="UP000242592"/>
    </source>
</evidence>
<dbReference type="PANTHER" id="PTHR43005">
    <property type="entry name" value="BLR7065 PROTEIN"/>
    <property type="match status" value="1"/>
</dbReference>
<dbReference type="Proteomes" id="UP000242592">
    <property type="component" value="Unassembled WGS sequence"/>
</dbReference>
<evidence type="ECO:0000256" key="3">
    <source>
        <dbReference type="ARBA" id="ARBA00022475"/>
    </source>
</evidence>
<feature type="transmembrane region" description="Helical" evidence="7">
    <location>
        <begin position="258"/>
        <end position="278"/>
    </location>
</feature>
<keyword evidence="6 7" id="KW-0472">Membrane</keyword>
<accession>A0A1M5TLT9</accession>
<comment type="subcellular location">
    <subcellularLocation>
        <location evidence="1 7">Cell membrane</location>
        <topology evidence="1 7">Multi-pass membrane protein</topology>
    </subcellularLocation>
</comment>
<dbReference type="RefSeq" id="WP_073073494.1">
    <property type="nucleotide sequence ID" value="NZ_FQXN01000005.1"/>
</dbReference>
<keyword evidence="4 7" id="KW-0812">Transmembrane</keyword>
<gene>
    <name evidence="9" type="ORF">SAMN02745199_1388</name>
</gene>
<proteinExistence type="inferred from homology"/>
<feature type="transmembrane region" description="Helical" evidence="7">
    <location>
        <begin position="102"/>
        <end position="123"/>
    </location>
</feature>
<feature type="transmembrane region" description="Helical" evidence="7">
    <location>
        <begin position="7"/>
        <end position="25"/>
    </location>
</feature>
<dbReference type="OrthoDB" id="42615at2"/>
<evidence type="ECO:0000256" key="2">
    <source>
        <dbReference type="ARBA" id="ARBA00022448"/>
    </source>
</evidence>
<dbReference type="Pfam" id="PF00528">
    <property type="entry name" value="BPD_transp_1"/>
    <property type="match status" value="1"/>
</dbReference>
<keyword evidence="2 7" id="KW-0813">Transport</keyword>
<organism evidence="9 10">
    <name type="scientific">Thermosipho atlanticus DSM 15807</name>
    <dbReference type="NCBI Taxonomy" id="1123380"/>
    <lineage>
        <taxon>Bacteria</taxon>
        <taxon>Thermotogati</taxon>
        <taxon>Thermotogota</taxon>
        <taxon>Thermotogae</taxon>
        <taxon>Thermotogales</taxon>
        <taxon>Fervidobacteriaceae</taxon>
        <taxon>Thermosipho</taxon>
    </lineage>
</organism>
<dbReference type="PROSITE" id="PS50928">
    <property type="entry name" value="ABC_TM1"/>
    <property type="match status" value="1"/>
</dbReference>
<sequence>MKRLTPYILLIPTFVIIIFFIYFPAFSSFKLSFFQESPFGDRSIFVGLDNYIDLFTDSEYYKVLKTTFIYSFTSVGITIFLAFLISQLLVQNLPGTRVFRTLMFSPYAVSPAISATLWAMLFTPTAGLLNYLFQITFNINVDWLTTVPYAMIALIAATVWKMLPFDLIFYIAALQNIPDSILESSMLDGASTWTRMWRIKFPLVTPITFYLFIMNFTTTMFSSFGIIDIMTRGGPLGSTTTMIYRLYLDGFAFQDNGLAAAQSVVMFGVMSVITYMYFRFVEKGVHYQ</sequence>
<dbReference type="EMBL" id="FQXN01000005">
    <property type="protein sequence ID" value="SHH51639.1"/>
    <property type="molecule type" value="Genomic_DNA"/>
</dbReference>
<evidence type="ECO:0000259" key="8">
    <source>
        <dbReference type="PROSITE" id="PS50928"/>
    </source>
</evidence>
<dbReference type="CDD" id="cd06261">
    <property type="entry name" value="TM_PBP2"/>
    <property type="match status" value="1"/>
</dbReference>
<comment type="similarity">
    <text evidence="7">Belongs to the binding-protein-dependent transport system permease family.</text>
</comment>
<evidence type="ECO:0000313" key="9">
    <source>
        <dbReference type="EMBL" id="SHH51639.1"/>
    </source>
</evidence>
<keyword evidence="5 7" id="KW-1133">Transmembrane helix</keyword>
<dbReference type="AlphaFoldDB" id="A0A1M5TLT9"/>
<keyword evidence="10" id="KW-1185">Reference proteome</keyword>
<dbReference type="GO" id="GO:0055085">
    <property type="term" value="P:transmembrane transport"/>
    <property type="evidence" value="ECO:0007669"/>
    <property type="project" value="InterPro"/>
</dbReference>
<feature type="transmembrane region" description="Helical" evidence="7">
    <location>
        <begin position="68"/>
        <end position="90"/>
    </location>
</feature>
<name>A0A1M5TLT9_9BACT</name>
<evidence type="ECO:0000256" key="4">
    <source>
        <dbReference type="ARBA" id="ARBA00022692"/>
    </source>
</evidence>
<dbReference type="InterPro" id="IPR000515">
    <property type="entry name" value="MetI-like"/>
</dbReference>
<feature type="domain" description="ABC transmembrane type-1" evidence="8">
    <location>
        <begin position="64"/>
        <end position="277"/>
    </location>
</feature>
<keyword evidence="3" id="KW-1003">Cell membrane</keyword>